<dbReference type="AlphaFoldDB" id="A0A9N7RKA9"/>
<feature type="region of interest" description="Disordered" evidence="1">
    <location>
        <begin position="1"/>
        <end position="26"/>
    </location>
</feature>
<evidence type="ECO:0000256" key="1">
    <source>
        <dbReference type="SAM" id="MobiDB-lite"/>
    </source>
</evidence>
<comment type="caution">
    <text evidence="2">The sequence shown here is derived from an EMBL/GenBank/DDBJ whole genome shotgun (WGS) entry which is preliminary data.</text>
</comment>
<feature type="compositionally biased region" description="Polar residues" evidence="1">
    <location>
        <begin position="62"/>
        <end position="71"/>
    </location>
</feature>
<keyword evidence="3" id="KW-1185">Reference proteome</keyword>
<evidence type="ECO:0000313" key="2">
    <source>
        <dbReference type="EMBL" id="CAA0833021.1"/>
    </source>
</evidence>
<dbReference type="Proteomes" id="UP001153555">
    <property type="component" value="Unassembled WGS sequence"/>
</dbReference>
<name>A0A9N7RKA9_STRHE</name>
<feature type="compositionally biased region" description="Polar residues" evidence="1">
    <location>
        <begin position="1"/>
        <end position="22"/>
    </location>
</feature>
<dbReference type="EMBL" id="CACSLK010027837">
    <property type="protein sequence ID" value="CAA0833021.1"/>
    <property type="molecule type" value="Genomic_DNA"/>
</dbReference>
<proteinExistence type="predicted"/>
<protein>
    <submittedName>
        <fullName evidence="2">Uncharacterized protein</fullName>
    </submittedName>
</protein>
<reference evidence="2" key="1">
    <citation type="submission" date="2019-12" db="EMBL/GenBank/DDBJ databases">
        <authorList>
            <person name="Scholes J."/>
        </authorList>
    </citation>
    <scope>NUCLEOTIDE SEQUENCE</scope>
</reference>
<feature type="region of interest" description="Disordered" evidence="1">
    <location>
        <begin position="60"/>
        <end position="101"/>
    </location>
</feature>
<sequence>HVQPSPFTSPASRIISTFSEQPRPTAGVRHQSIIIYHHHLQRSSPATRSTASAIITVVRPSRCTSPSSLPRDSQEDAAGPLRRHHHPPWGPVESRRSVGRS</sequence>
<gene>
    <name evidence="2" type="ORF">SHERM_28295</name>
</gene>
<feature type="non-terminal residue" evidence="2">
    <location>
        <position position="1"/>
    </location>
</feature>
<feature type="non-terminal residue" evidence="2">
    <location>
        <position position="101"/>
    </location>
</feature>
<accession>A0A9N7RKA9</accession>
<organism evidence="2 3">
    <name type="scientific">Striga hermonthica</name>
    <name type="common">Purple witchweed</name>
    <name type="synonym">Buchnera hermonthica</name>
    <dbReference type="NCBI Taxonomy" id="68872"/>
    <lineage>
        <taxon>Eukaryota</taxon>
        <taxon>Viridiplantae</taxon>
        <taxon>Streptophyta</taxon>
        <taxon>Embryophyta</taxon>
        <taxon>Tracheophyta</taxon>
        <taxon>Spermatophyta</taxon>
        <taxon>Magnoliopsida</taxon>
        <taxon>eudicotyledons</taxon>
        <taxon>Gunneridae</taxon>
        <taxon>Pentapetalae</taxon>
        <taxon>asterids</taxon>
        <taxon>lamiids</taxon>
        <taxon>Lamiales</taxon>
        <taxon>Orobanchaceae</taxon>
        <taxon>Buchnereae</taxon>
        <taxon>Striga</taxon>
    </lineage>
</organism>
<evidence type="ECO:0000313" key="3">
    <source>
        <dbReference type="Proteomes" id="UP001153555"/>
    </source>
</evidence>